<protein>
    <recommendedName>
        <fullName evidence="1">non-specific serine/threonine protein kinase</fullName>
        <ecNumber evidence="1">2.7.11.1</ecNumber>
    </recommendedName>
</protein>
<dbReference type="SUPFAM" id="SSF56112">
    <property type="entry name" value="Protein kinase-like (PK-like)"/>
    <property type="match status" value="1"/>
</dbReference>
<dbReference type="AlphaFoldDB" id="A0A9N8H8G7"/>
<evidence type="ECO:0000313" key="11">
    <source>
        <dbReference type="EMBL" id="CAB9500758.1"/>
    </source>
</evidence>
<feature type="region of interest" description="Disordered" evidence="9">
    <location>
        <begin position="1"/>
        <end position="38"/>
    </location>
</feature>
<dbReference type="PANTHER" id="PTHR44329:SF285">
    <property type="entry name" value="V-MOS MOLONEY MURINE SARCOMA VIRAL ONCO HOMOLOG"/>
    <property type="match status" value="1"/>
</dbReference>
<reference evidence="11" key="1">
    <citation type="submission" date="2020-06" db="EMBL/GenBank/DDBJ databases">
        <authorList>
            <consortium name="Plant Systems Biology data submission"/>
        </authorList>
    </citation>
    <scope>NUCLEOTIDE SEQUENCE</scope>
    <source>
        <strain evidence="11">D6</strain>
    </source>
</reference>
<evidence type="ECO:0000256" key="7">
    <source>
        <dbReference type="ARBA" id="ARBA00047899"/>
    </source>
</evidence>
<keyword evidence="5 11" id="KW-0418">Kinase</keyword>
<dbReference type="GO" id="GO:0005524">
    <property type="term" value="F:ATP binding"/>
    <property type="evidence" value="ECO:0007669"/>
    <property type="project" value="UniProtKB-KW"/>
</dbReference>
<feature type="domain" description="Protein kinase" evidence="10">
    <location>
        <begin position="81"/>
        <end position="421"/>
    </location>
</feature>
<feature type="compositionally biased region" description="Polar residues" evidence="9">
    <location>
        <begin position="19"/>
        <end position="32"/>
    </location>
</feature>
<evidence type="ECO:0000259" key="10">
    <source>
        <dbReference type="PROSITE" id="PS50011"/>
    </source>
</evidence>
<dbReference type="InterPro" id="IPR051681">
    <property type="entry name" value="Ser/Thr_Kinases-Pseudokinases"/>
</dbReference>
<evidence type="ECO:0000256" key="4">
    <source>
        <dbReference type="ARBA" id="ARBA00022741"/>
    </source>
</evidence>
<evidence type="ECO:0000313" key="12">
    <source>
        <dbReference type="Proteomes" id="UP001153069"/>
    </source>
</evidence>
<organism evidence="11 12">
    <name type="scientific">Seminavis robusta</name>
    <dbReference type="NCBI Taxonomy" id="568900"/>
    <lineage>
        <taxon>Eukaryota</taxon>
        <taxon>Sar</taxon>
        <taxon>Stramenopiles</taxon>
        <taxon>Ochrophyta</taxon>
        <taxon>Bacillariophyta</taxon>
        <taxon>Bacillariophyceae</taxon>
        <taxon>Bacillariophycidae</taxon>
        <taxon>Naviculales</taxon>
        <taxon>Naviculaceae</taxon>
        <taxon>Seminavis</taxon>
    </lineage>
</organism>
<evidence type="ECO:0000256" key="5">
    <source>
        <dbReference type="ARBA" id="ARBA00022777"/>
    </source>
</evidence>
<evidence type="ECO:0000256" key="9">
    <source>
        <dbReference type="SAM" id="MobiDB-lite"/>
    </source>
</evidence>
<dbReference type="Pfam" id="PF07714">
    <property type="entry name" value="PK_Tyr_Ser-Thr"/>
    <property type="match status" value="1"/>
</dbReference>
<keyword evidence="12" id="KW-1185">Reference proteome</keyword>
<evidence type="ECO:0000256" key="8">
    <source>
        <dbReference type="ARBA" id="ARBA00048679"/>
    </source>
</evidence>
<dbReference type="InterPro" id="IPR000719">
    <property type="entry name" value="Prot_kinase_dom"/>
</dbReference>
<dbReference type="EMBL" id="CAICTM010000090">
    <property type="protein sequence ID" value="CAB9500758.1"/>
    <property type="molecule type" value="Genomic_DNA"/>
</dbReference>
<dbReference type="PROSITE" id="PS50011">
    <property type="entry name" value="PROTEIN_KINASE_DOM"/>
    <property type="match status" value="1"/>
</dbReference>
<dbReference type="OrthoDB" id="4062651at2759"/>
<keyword evidence="3" id="KW-0808">Transferase</keyword>
<dbReference type="InterPro" id="IPR001245">
    <property type="entry name" value="Ser-Thr/Tyr_kinase_cat_dom"/>
</dbReference>
<dbReference type="EC" id="2.7.11.1" evidence="1"/>
<comment type="caution">
    <text evidence="11">The sequence shown here is derived from an EMBL/GenBank/DDBJ whole genome shotgun (WGS) entry which is preliminary data.</text>
</comment>
<keyword evidence="2" id="KW-0723">Serine/threonine-protein kinase</keyword>
<dbReference type="GO" id="GO:0004674">
    <property type="term" value="F:protein serine/threonine kinase activity"/>
    <property type="evidence" value="ECO:0007669"/>
    <property type="project" value="UniProtKB-KW"/>
</dbReference>
<keyword evidence="4" id="KW-0547">Nucleotide-binding</keyword>
<accession>A0A9N8H8G7</accession>
<gene>
    <name evidence="11" type="ORF">SEMRO_91_G047730.1</name>
</gene>
<evidence type="ECO:0000256" key="2">
    <source>
        <dbReference type="ARBA" id="ARBA00022527"/>
    </source>
</evidence>
<comment type="catalytic activity">
    <reaction evidence="7">
        <text>L-threonyl-[protein] + ATP = O-phospho-L-threonyl-[protein] + ADP + H(+)</text>
        <dbReference type="Rhea" id="RHEA:46608"/>
        <dbReference type="Rhea" id="RHEA-COMP:11060"/>
        <dbReference type="Rhea" id="RHEA-COMP:11605"/>
        <dbReference type="ChEBI" id="CHEBI:15378"/>
        <dbReference type="ChEBI" id="CHEBI:30013"/>
        <dbReference type="ChEBI" id="CHEBI:30616"/>
        <dbReference type="ChEBI" id="CHEBI:61977"/>
        <dbReference type="ChEBI" id="CHEBI:456216"/>
        <dbReference type="EC" id="2.7.11.1"/>
    </reaction>
</comment>
<keyword evidence="6" id="KW-0067">ATP-binding</keyword>
<dbReference type="Pfam" id="PF00069">
    <property type="entry name" value="Pkinase"/>
    <property type="match status" value="1"/>
</dbReference>
<comment type="catalytic activity">
    <reaction evidence="8">
        <text>L-seryl-[protein] + ATP = O-phospho-L-seryl-[protein] + ADP + H(+)</text>
        <dbReference type="Rhea" id="RHEA:17989"/>
        <dbReference type="Rhea" id="RHEA-COMP:9863"/>
        <dbReference type="Rhea" id="RHEA-COMP:11604"/>
        <dbReference type="ChEBI" id="CHEBI:15378"/>
        <dbReference type="ChEBI" id="CHEBI:29999"/>
        <dbReference type="ChEBI" id="CHEBI:30616"/>
        <dbReference type="ChEBI" id="CHEBI:83421"/>
        <dbReference type="ChEBI" id="CHEBI:456216"/>
        <dbReference type="EC" id="2.7.11.1"/>
    </reaction>
</comment>
<dbReference type="PANTHER" id="PTHR44329">
    <property type="entry name" value="SERINE/THREONINE-PROTEIN KINASE TNNI3K-RELATED"/>
    <property type="match status" value="1"/>
</dbReference>
<dbReference type="Gene3D" id="1.10.510.10">
    <property type="entry name" value="Transferase(Phosphotransferase) domain 1"/>
    <property type="match status" value="1"/>
</dbReference>
<dbReference type="InterPro" id="IPR011009">
    <property type="entry name" value="Kinase-like_dom_sf"/>
</dbReference>
<dbReference type="Proteomes" id="UP001153069">
    <property type="component" value="Unassembled WGS sequence"/>
</dbReference>
<sequence length="428" mass="47736">MTKPTRGLLRSAGNVSKRFGNTPSRQHSLTKSGSRRSLTKNNSKRLLFDAVSLTAQEAIEASPILSRSPGKSVELYHGDEVKKGKVILYGEFYDLYSVKHLRADDQHDASDASDSAELTATDSAKKYAVKLLSQKRSTEGGIIQQATLRLVLEAKYLARLSHPNLVKAKGIPFGEEVAHGCSDDFFLITERMTETLEARLERWSQNPTRSSFFQNQRLSIDTKRRLEYAKSLIDALKYLHDQNLVVLNLKPENIGFLPDDTIQITDLSCCRELKPKGRRKSSTDNPGCRSDPLGFGIDLMAGESTQSQMARAKSNFLVLAASSGGIPRYMAPEAIVSGAYTKAADTYSWSLVMYEMLAISKPYASFKLGQHLLKVCNEGNRPNLSMHKFPMEVEGLLQMSWRKTYSKRPSMNDLVEAFPCLLNLKPKA</sequence>
<name>A0A9N8H8G7_9STRA</name>
<evidence type="ECO:0000256" key="6">
    <source>
        <dbReference type="ARBA" id="ARBA00022840"/>
    </source>
</evidence>
<proteinExistence type="predicted"/>
<evidence type="ECO:0000256" key="3">
    <source>
        <dbReference type="ARBA" id="ARBA00022679"/>
    </source>
</evidence>
<evidence type="ECO:0000256" key="1">
    <source>
        <dbReference type="ARBA" id="ARBA00012513"/>
    </source>
</evidence>